<comment type="caution">
    <text evidence="3">The sequence shown here is derived from an EMBL/GenBank/DDBJ whole genome shotgun (WGS) entry which is preliminary data.</text>
</comment>
<dbReference type="Proteomes" id="UP000002258">
    <property type="component" value="Chromosome 1"/>
</dbReference>
<dbReference type="FunCoup" id="A3GH60">
    <property type="interactions" value="293"/>
</dbReference>
<dbReference type="KEGG" id="pic:PICST_52982"/>
<feature type="domain" description="Formyl transferase N-terminal" evidence="2">
    <location>
        <begin position="3"/>
        <end position="193"/>
    </location>
</feature>
<evidence type="ECO:0000259" key="2">
    <source>
        <dbReference type="Pfam" id="PF00551"/>
    </source>
</evidence>
<dbReference type="EC" id="2.1.2.9" evidence="1"/>
<dbReference type="SUPFAM" id="SSF53328">
    <property type="entry name" value="Formyltransferase"/>
    <property type="match status" value="1"/>
</dbReference>
<dbReference type="Pfam" id="PF00551">
    <property type="entry name" value="Formyl_trans_N"/>
    <property type="match status" value="1"/>
</dbReference>
<proteinExistence type="predicted"/>
<reference evidence="3 4" key="1">
    <citation type="journal article" date="2007" name="Nat. Biotechnol.">
        <title>Genome sequence of the lignocellulose-bioconverting and xylose-fermenting yeast Pichia stipitis.</title>
        <authorList>
            <person name="Jeffries T.W."/>
            <person name="Grigoriev I.V."/>
            <person name="Grimwood J."/>
            <person name="Laplaza J.M."/>
            <person name="Aerts A."/>
            <person name="Salamov A."/>
            <person name="Schmutz J."/>
            <person name="Lindquist E."/>
            <person name="Dehal P."/>
            <person name="Shapiro H."/>
            <person name="Jin Y.S."/>
            <person name="Passoth V."/>
            <person name="Richardson P.M."/>
        </authorList>
    </citation>
    <scope>NUCLEOTIDE SEQUENCE [LARGE SCALE GENOMIC DNA]</scope>
    <source>
        <strain evidence="4">ATCC 58785 / CBS 6054 / NBRC 10063 / NRRL Y-11545</strain>
    </source>
</reference>
<dbReference type="InParanoid" id="A3GH60"/>
<accession>A3GH60</accession>
<dbReference type="GO" id="GO:0005739">
    <property type="term" value="C:mitochondrion"/>
    <property type="evidence" value="ECO:0007669"/>
    <property type="project" value="EnsemblFungi"/>
</dbReference>
<gene>
    <name evidence="3" type="primary">FMT1</name>
    <name evidence="3" type="ORF">PICST_52982</name>
</gene>
<dbReference type="OMA" id="KEWWNGV"/>
<dbReference type="EMBL" id="AAVQ01000002">
    <property type="protein sequence ID" value="EAZ62993.2"/>
    <property type="molecule type" value="Genomic_DNA"/>
</dbReference>
<dbReference type="eggNOG" id="KOG3082">
    <property type="taxonomic scope" value="Eukaryota"/>
</dbReference>
<dbReference type="InterPro" id="IPR036477">
    <property type="entry name" value="Formyl_transf_N_sf"/>
</dbReference>
<dbReference type="AlphaFoldDB" id="A3GH60"/>
<evidence type="ECO:0000256" key="1">
    <source>
        <dbReference type="ARBA" id="ARBA00012261"/>
    </source>
</evidence>
<keyword evidence="3" id="KW-0808">Transferase</keyword>
<dbReference type="OrthoDB" id="10268103at2759"/>
<organism evidence="3 4">
    <name type="scientific">Scheffersomyces stipitis (strain ATCC 58785 / CBS 6054 / NBRC 10063 / NRRL Y-11545)</name>
    <name type="common">Yeast</name>
    <name type="synonym">Pichia stipitis</name>
    <dbReference type="NCBI Taxonomy" id="322104"/>
    <lineage>
        <taxon>Eukaryota</taxon>
        <taxon>Fungi</taxon>
        <taxon>Dikarya</taxon>
        <taxon>Ascomycota</taxon>
        <taxon>Saccharomycotina</taxon>
        <taxon>Pichiomycetes</taxon>
        <taxon>Debaryomycetaceae</taxon>
        <taxon>Scheffersomyces</taxon>
    </lineage>
</organism>
<sequence>PLNIAFFGSDSFSVQSLDRLYRYKLQHPERISSIKVVTRTIKPTGRNLKAYVDLPIGDYCKKLEESLNSIPVLRADSTEDILSILNSNTFSLAIAVSYGKLIPAKFLESCEFGGLNVHPSLLPKYSGSSPIQYTLLNDDRTAGCTVQTLHPTKFDQGNIILQSKEIPVSNKDNFESLQIRLGAIGSDLLVQVIDEGLFMENCSPHLRSENKYAFSLAPKIRPSSSEIKWSIKSSLQIKRMEDALGPLHSYKFVNLKRKKKVIQENQRVILSDIEVIKCGYYPSISKPGQFCLEDSSNPRLIIKTVDGHIGVRKLKFQACKEEVPEVFLKALAKRSGDTPHQFDATCFN</sequence>
<dbReference type="CDD" id="cd08646">
    <property type="entry name" value="FMT_core_Met-tRNA-FMT_N"/>
    <property type="match status" value="1"/>
</dbReference>
<protein>
    <recommendedName>
        <fullName evidence="1">methionyl-tRNA formyltransferase</fullName>
        <ecNumber evidence="1">2.1.2.9</ecNumber>
    </recommendedName>
</protein>
<evidence type="ECO:0000313" key="3">
    <source>
        <dbReference type="EMBL" id="EAZ62993.2"/>
    </source>
</evidence>
<dbReference type="PANTHER" id="PTHR11138">
    <property type="entry name" value="METHIONYL-TRNA FORMYLTRANSFERASE"/>
    <property type="match status" value="1"/>
</dbReference>
<evidence type="ECO:0000313" key="4">
    <source>
        <dbReference type="Proteomes" id="UP000002258"/>
    </source>
</evidence>
<keyword evidence="4" id="KW-1185">Reference proteome</keyword>
<dbReference type="HOGENOM" id="CLU_033347_0_1_1"/>
<feature type="non-terminal residue" evidence="3">
    <location>
        <position position="1"/>
    </location>
</feature>
<dbReference type="STRING" id="322104.A3GH60"/>
<dbReference type="InterPro" id="IPR041711">
    <property type="entry name" value="Met-tRNA-FMT_N"/>
</dbReference>
<dbReference type="GO" id="GO:0004479">
    <property type="term" value="F:methionyl-tRNA formyltransferase activity"/>
    <property type="evidence" value="ECO:0007669"/>
    <property type="project" value="UniProtKB-EC"/>
</dbReference>
<dbReference type="RefSeq" id="XP_001387016.2">
    <property type="nucleotide sequence ID" value="XM_001386979.1"/>
</dbReference>
<name>A3GH60_PICST</name>
<dbReference type="Gene3D" id="3.40.50.12230">
    <property type="match status" value="1"/>
</dbReference>
<dbReference type="InterPro" id="IPR002376">
    <property type="entry name" value="Formyl_transf_N"/>
</dbReference>
<dbReference type="PANTHER" id="PTHR11138:SF5">
    <property type="entry name" value="METHIONYL-TRNA FORMYLTRANSFERASE, MITOCHONDRIAL"/>
    <property type="match status" value="1"/>
</dbReference>
<dbReference type="GeneID" id="4851609"/>